<accession>A0ABN7B079</accession>
<protein>
    <submittedName>
        <fullName evidence="2">Uncharacterized protein</fullName>
    </submittedName>
</protein>
<dbReference type="EMBL" id="AP028915">
    <property type="protein sequence ID" value="BES97052.1"/>
    <property type="molecule type" value="Genomic_DNA"/>
</dbReference>
<evidence type="ECO:0000313" key="3">
    <source>
        <dbReference type="Proteomes" id="UP001307889"/>
    </source>
</evidence>
<gene>
    <name evidence="2" type="ORF">NTJ_09867</name>
</gene>
<feature type="region of interest" description="Disordered" evidence="1">
    <location>
        <begin position="44"/>
        <end position="95"/>
    </location>
</feature>
<name>A0ABN7B079_9HEMI</name>
<evidence type="ECO:0000313" key="2">
    <source>
        <dbReference type="EMBL" id="BES97052.1"/>
    </source>
</evidence>
<organism evidence="2 3">
    <name type="scientific">Nesidiocoris tenuis</name>
    <dbReference type="NCBI Taxonomy" id="355587"/>
    <lineage>
        <taxon>Eukaryota</taxon>
        <taxon>Metazoa</taxon>
        <taxon>Ecdysozoa</taxon>
        <taxon>Arthropoda</taxon>
        <taxon>Hexapoda</taxon>
        <taxon>Insecta</taxon>
        <taxon>Pterygota</taxon>
        <taxon>Neoptera</taxon>
        <taxon>Paraneoptera</taxon>
        <taxon>Hemiptera</taxon>
        <taxon>Heteroptera</taxon>
        <taxon>Panheteroptera</taxon>
        <taxon>Cimicomorpha</taxon>
        <taxon>Miridae</taxon>
        <taxon>Dicyphina</taxon>
        <taxon>Nesidiocoris</taxon>
    </lineage>
</organism>
<evidence type="ECO:0000256" key="1">
    <source>
        <dbReference type="SAM" id="MobiDB-lite"/>
    </source>
</evidence>
<sequence>MNHEFRVSQSWIQFFSTVHTDSALSRAPLMLERAPIPMKRQFPRRELAVSSTSETELGIDNGPTEMVDGLETGRKGGRKYGNHTKPRACGSFSPAPPVTSHYVQSRWGINRLYGTDSK</sequence>
<dbReference type="Proteomes" id="UP001307889">
    <property type="component" value="Chromosome 7"/>
</dbReference>
<proteinExistence type="predicted"/>
<reference evidence="2 3" key="1">
    <citation type="submission" date="2023-09" db="EMBL/GenBank/DDBJ databases">
        <title>Nesidiocoris tenuis whole genome shotgun sequence.</title>
        <authorList>
            <person name="Shibata T."/>
            <person name="Shimoda M."/>
            <person name="Kobayashi T."/>
            <person name="Uehara T."/>
        </authorList>
    </citation>
    <scope>NUCLEOTIDE SEQUENCE [LARGE SCALE GENOMIC DNA]</scope>
    <source>
        <strain evidence="2 3">Japan</strain>
    </source>
</reference>
<feature type="compositionally biased region" description="Basic residues" evidence="1">
    <location>
        <begin position="75"/>
        <end position="86"/>
    </location>
</feature>
<keyword evidence="3" id="KW-1185">Reference proteome</keyword>